<sequence length="102" mass="11027">MQEPKAGAGLWEAWKGCGWEGVAAGAWGGARRRCSSRRAELGGGWHGGDAAGRARCCGRRENSLLLRSRLLPLLPQLLLHVLFPTPLQRGRVDVGNRICSLP</sequence>
<keyword evidence="2" id="KW-1185">Reference proteome</keyword>
<accession>A0A0D3G7I4</accession>
<dbReference type="HOGENOM" id="CLU_2281734_0_0_1"/>
<name>A0A0D3G7I4_9ORYZ</name>
<evidence type="ECO:0000313" key="2">
    <source>
        <dbReference type="Proteomes" id="UP000026960"/>
    </source>
</evidence>
<dbReference type="PaxDb" id="65489-OBART05G16070.1"/>
<evidence type="ECO:0000313" key="1">
    <source>
        <dbReference type="EnsemblPlants" id="OBART05G16070.1"/>
    </source>
</evidence>
<dbReference type="EnsemblPlants" id="OBART05G16070.1">
    <property type="protein sequence ID" value="OBART05G16070.1"/>
    <property type="gene ID" value="OBART05G16070"/>
</dbReference>
<organism evidence="1">
    <name type="scientific">Oryza barthii</name>
    <dbReference type="NCBI Taxonomy" id="65489"/>
    <lineage>
        <taxon>Eukaryota</taxon>
        <taxon>Viridiplantae</taxon>
        <taxon>Streptophyta</taxon>
        <taxon>Embryophyta</taxon>
        <taxon>Tracheophyta</taxon>
        <taxon>Spermatophyta</taxon>
        <taxon>Magnoliopsida</taxon>
        <taxon>Liliopsida</taxon>
        <taxon>Poales</taxon>
        <taxon>Poaceae</taxon>
        <taxon>BOP clade</taxon>
        <taxon>Oryzoideae</taxon>
        <taxon>Oryzeae</taxon>
        <taxon>Oryzinae</taxon>
        <taxon>Oryza</taxon>
    </lineage>
</organism>
<reference evidence="1" key="1">
    <citation type="journal article" date="2009" name="Rice">
        <title>De Novo Next Generation Sequencing of Plant Genomes.</title>
        <authorList>
            <person name="Rounsley S."/>
            <person name="Marri P.R."/>
            <person name="Yu Y."/>
            <person name="He R."/>
            <person name="Sisneros N."/>
            <person name="Goicoechea J.L."/>
            <person name="Lee S.J."/>
            <person name="Angelova A."/>
            <person name="Kudrna D."/>
            <person name="Luo M."/>
            <person name="Affourtit J."/>
            <person name="Desany B."/>
            <person name="Knight J."/>
            <person name="Niazi F."/>
            <person name="Egholm M."/>
            <person name="Wing R.A."/>
        </authorList>
    </citation>
    <scope>NUCLEOTIDE SEQUENCE [LARGE SCALE GENOMIC DNA]</scope>
    <source>
        <strain evidence="1">cv. IRGC 105608</strain>
    </source>
</reference>
<proteinExistence type="predicted"/>
<protein>
    <submittedName>
        <fullName evidence="1">Uncharacterized protein</fullName>
    </submittedName>
</protein>
<reference evidence="1" key="2">
    <citation type="submission" date="2015-03" db="UniProtKB">
        <authorList>
            <consortium name="EnsemblPlants"/>
        </authorList>
    </citation>
    <scope>IDENTIFICATION</scope>
</reference>
<dbReference type="AlphaFoldDB" id="A0A0D3G7I4"/>
<dbReference type="Proteomes" id="UP000026960">
    <property type="component" value="Chromosome 5"/>
</dbReference>
<dbReference type="Gramene" id="OBART05G16070.1">
    <property type="protein sequence ID" value="OBART05G16070.1"/>
    <property type="gene ID" value="OBART05G16070"/>
</dbReference>